<accession>A0AAV5WER9</accession>
<dbReference type="InterPro" id="IPR011333">
    <property type="entry name" value="SKP1/BTB/POZ_sf"/>
</dbReference>
<dbReference type="InterPro" id="IPR000210">
    <property type="entry name" value="BTB/POZ_dom"/>
</dbReference>
<sequence length="100" mass="11791">LTHHSSFFDTLFYGEFKESNQSEIRLEDIDYDVNHTFKILFIPIFTGIPQNNIDIIQKLADRFEMKSILDDAELFLLHSSKMSLAFRLLLADQYNLFTLK</sequence>
<feature type="non-terminal residue" evidence="2">
    <location>
        <position position="100"/>
    </location>
</feature>
<name>A0AAV5WER9_9BILA</name>
<dbReference type="AlphaFoldDB" id="A0AAV5WER9"/>
<dbReference type="PANTHER" id="PTHR22744:SF14">
    <property type="entry name" value="BTB DOMAIN-CONTAINING PROTEIN-RELATED"/>
    <property type="match status" value="1"/>
</dbReference>
<organism evidence="2 3">
    <name type="scientific">Pristionchus fissidentatus</name>
    <dbReference type="NCBI Taxonomy" id="1538716"/>
    <lineage>
        <taxon>Eukaryota</taxon>
        <taxon>Metazoa</taxon>
        <taxon>Ecdysozoa</taxon>
        <taxon>Nematoda</taxon>
        <taxon>Chromadorea</taxon>
        <taxon>Rhabditida</taxon>
        <taxon>Rhabditina</taxon>
        <taxon>Diplogasteromorpha</taxon>
        <taxon>Diplogasteroidea</taxon>
        <taxon>Neodiplogasteridae</taxon>
        <taxon>Pristionchus</taxon>
    </lineage>
</organism>
<dbReference type="CDD" id="cd18186">
    <property type="entry name" value="BTB_POZ_ZBTB_KLHL-like"/>
    <property type="match status" value="1"/>
</dbReference>
<dbReference type="SUPFAM" id="SSF54695">
    <property type="entry name" value="POZ domain"/>
    <property type="match status" value="1"/>
</dbReference>
<dbReference type="PROSITE" id="PS50097">
    <property type="entry name" value="BTB"/>
    <property type="match status" value="1"/>
</dbReference>
<evidence type="ECO:0000313" key="3">
    <source>
        <dbReference type="Proteomes" id="UP001432322"/>
    </source>
</evidence>
<dbReference type="Proteomes" id="UP001432322">
    <property type="component" value="Unassembled WGS sequence"/>
</dbReference>
<feature type="domain" description="BTB" evidence="1">
    <location>
        <begin position="1"/>
        <end position="47"/>
    </location>
</feature>
<evidence type="ECO:0000313" key="2">
    <source>
        <dbReference type="EMBL" id="GMT28965.1"/>
    </source>
</evidence>
<dbReference type="EMBL" id="BTSY01000005">
    <property type="protein sequence ID" value="GMT28965.1"/>
    <property type="molecule type" value="Genomic_DNA"/>
</dbReference>
<dbReference type="PANTHER" id="PTHR22744">
    <property type="entry name" value="HELIX LOOP HELIX PROTEIN 21-RELATED"/>
    <property type="match status" value="1"/>
</dbReference>
<proteinExistence type="predicted"/>
<feature type="non-terminal residue" evidence="2">
    <location>
        <position position="1"/>
    </location>
</feature>
<reference evidence="2" key="1">
    <citation type="submission" date="2023-10" db="EMBL/GenBank/DDBJ databases">
        <title>Genome assembly of Pristionchus species.</title>
        <authorList>
            <person name="Yoshida K."/>
            <person name="Sommer R.J."/>
        </authorList>
    </citation>
    <scope>NUCLEOTIDE SEQUENCE</scope>
    <source>
        <strain evidence="2">RS5133</strain>
    </source>
</reference>
<dbReference type="Pfam" id="PF00651">
    <property type="entry name" value="BTB"/>
    <property type="match status" value="1"/>
</dbReference>
<gene>
    <name evidence="2" type="ORF">PFISCL1PPCAC_20262</name>
</gene>
<protein>
    <recommendedName>
        <fullName evidence="1">BTB domain-containing protein</fullName>
    </recommendedName>
</protein>
<comment type="caution">
    <text evidence="2">The sequence shown here is derived from an EMBL/GenBank/DDBJ whole genome shotgun (WGS) entry which is preliminary data.</text>
</comment>
<evidence type="ECO:0000259" key="1">
    <source>
        <dbReference type="PROSITE" id="PS50097"/>
    </source>
</evidence>
<dbReference type="Gene3D" id="3.30.710.10">
    <property type="entry name" value="Potassium Channel Kv1.1, Chain A"/>
    <property type="match status" value="1"/>
</dbReference>
<keyword evidence="3" id="KW-1185">Reference proteome</keyword>